<dbReference type="PROSITE" id="PS00629">
    <property type="entry name" value="IMP_1"/>
    <property type="match status" value="1"/>
</dbReference>
<dbReference type="EMBL" id="LHPF02000030">
    <property type="protein sequence ID" value="PSC69083.1"/>
    <property type="molecule type" value="Genomic_DNA"/>
</dbReference>
<reference evidence="12 13" key="1">
    <citation type="journal article" date="2018" name="Plant J.">
        <title>Genome sequences of Chlorella sorokiniana UTEX 1602 and Micractinium conductrix SAG 241.80: implications to maltose excretion by a green alga.</title>
        <authorList>
            <person name="Arriola M.B."/>
            <person name="Velmurugan N."/>
            <person name="Zhang Y."/>
            <person name="Plunkett M.H."/>
            <person name="Hondzo H."/>
            <person name="Barney B.M."/>
        </authorList>
    </citation>
    <scope>NUCLEOTIDE SEQUENCE [LARGE SCALE GENOMIC DNA]</scope>
    <source>
        <strain evidence="12 13">SAG 241.80</strain>
    </source>
</reference>
<organism evidence="12 13">
    <name type="scientific">Micractinium conductrix</name>
    <dbReference type="NCBI Taxonomy" id="554055"/>
    <lineage>
        <taxon>Eukaryota</taxon>
        <taxon>Viridiplantae</taxon>
        <taxon>Chlorophyta</taxon>
        <taxon>core chlorophytes</taxon>
        <taxon>Trebouxiophyceae</taxon>
        <taxon>Chlorellales</taxon>
        <taxon>Chlorellaceae</taxon>
        <taxon>Chlorella clade</taxon>
        <taxon>Micractinium</taxon>
    </lineage>
</organism>
<accession>A0A2P6V4R2</accession>
<feature type="binding site" evidence="9">
    <location>
        <position position="92"/>
    </location>
    <ligand>
        <name>Mg(2+)</name>
        <dbReference type="ChEBI" id="CHEBI:18420"/>
        <label>1</label>
        <note>catalytic</note>
    </ligand>
</feature>
<dbReference type="FunFam" id="3.30.540.10:FF:000004">
    <property type="entry name" value="Inositol-1-monophosphatase"/>
    <property type="match status" value="1"/>
</dbReference>
<dbReference type="GO" id="GO:0046854">
    <property type="term" value="P:phosphatidylinositol phosphate biosynthetic process"/>
    <property type="evidence" value="ECO:0007669"/>
    <property type="project" value="InterPro"/>
</dbReference>
<dbReference type="InterPro" id="IPR020550">
    <property type="entry name" value="Inositol_monophosphatase_CS"/>
</dbReference>
<evidence type="ECO:0000256" key="7">
    <source>
        <dbReference type="ARBA" id="ARBA00022801"/>
    </source>
</evidence>
<comment type="similarity">
    <text evidence="4 10">Belongs to the inositol monophosphatase superfamily.</text>
</comment>
<dbReference type="Pfam" id="PF00459">
    <property type="entry name" value="Inositol_P"/>
    <property type="match status" value="1"/>
</dbReference>
<dbReference type="Gene3D" id="3.30.540.10">
    <property type="entry name" value="Fructose-1,6-Bisphosphatase, subunit A, domain 1"/>
    <property type="match status" value="1"/>
</dbReference>
<keyword evidence="5" id="KW-0452">Lithium</keyword>
<dbReference type="SUPFAM" id="SSF56655">
    <property type="entry name" value="Carbohydrate phosphatase"/>
    <property type="match status" value="1"/>
</dbReference>
<dbReference type="GO" id="GO:0006021">
    <property type="term" value="P:inositol biosynthetic process"/>
    <property type="evidence" value="ECO:0007669"/>
    <property type="project" value="UniProtKB-UniPathway"/>
</dbReference>
<dbReference type="PROSITE" id="PS00630">
    <property type="entry name" value="IMP_2"/>
    <property type="match status" value="1"/>
</dbReference>
<evidence type="ECO:0000256" key="8">
    <source>
        <dbReference type="ARBA" id="ARBA00022842"/>
    </source>
</evidence>
<keyword evidence="6 9" id="KW-0479">Metal-binding</keyword>
<dbReference type="InterPro" id="IPR000760">
    <property type="entry name" value="Inositol_monophosphatase-like"/>
</dbReference>
<name>A0A2P6V4R2_9CHLO</name>
<proteinExistence type="inferred from homology"/>
<dbReference type="PRINTS" id="PR00378">
    <property type="entry name" value="LIIMPHPHTASE"/>
</dbReference>
<dbReference type="PRINTS" id="PR00377">
    <property type="entry name" value="IMPHPHTASES"/>
</dbReference>
<evidence type="ECO:0000256" key="10">
    <source>
        <dbReference type="RuleBase" id="RU364068"/>
    </source>
</evidence>
<evidence type="ECO:0000313" key="12">
    <source>
        <dbReference type="EMBL" id="PSC69083.1"/>
    </source>
</evidence>
<dbReference type="Proteomes" id="UP000239649">
    <property type="component" value="Unassembled WGS sequence"/>
</dbReference>
<keyword evidence="8 9" id="KW-0460">Magnesium</keyword>
<dbReference type="CDD" id="cd01639">
    <property type="entry name" value="IMPase"/>
    <property type="match status" value="1"/>
</dbReference>
<evidence type="ECO:0000256" key="3">
    <source>
        <dbReference type="ARBA" id="ARBA00005152"/>
    </source>
</evidence>
<protein>
    <recommendedName>
        <fullName evidence="10">Inositol-1-monophosphatase</fullName>
        <ecNumber evidence="10">3.1.3.25</ecNumber>
    </recommendedName>
</protein>
<keyword evidence="7 10" id="KW-0378">Hydrolase</keyword>
<dbReference type="AlphaFoldDB" id="A0A2P6V4R2"/>
<dbReference type="InterPro" id="IPR020552">
    <property type="entry name" value="Inositol_monoPase_Li-sen"/>
</dbReference>
<gene>
    <name evidence="12" type="ORF">C2E20_7409</name>
</gene>
<dbReference type="PANTHER" id="PTHR20854:SF4">
    <property type="entry name" value="INOSITOL-1-MONOPHOSPHATASE-RELATED"/>
    <property type="match status" value="1"/>
</dbReference>
<comment type="catalytic activity">
    <reaction evidence="1 10">
        <text>a myo-inositol phosphate + H2O = myo-inositol + phosphate</text>
        <dbReference type="Rhea" id="RHEA:24056"/>
        <dbReference type="ChEBI" id="CHEBI:15377"/>
        <dbReference type="ChEBI" id="CHEBI:17268"/>
        <dbReference type="ChEBI" id="CHEBI:43474"/>
        <dbReference type="ChEBI" id="CHEBI:84139"/>
        <dbReference type="EC" id="3.1.3.25"/>
    </reaction>
</comment>
<evidence type="ECO:0000256" key="2">
    <source>
        <dbReference type="ARBA" id="ARBA00001946"/>
    </source>
</evidence>
<comment type="pathway">
    <text evidence="3 10">Polyol metabolism; myo-inositol biosynthesis; myo-inositol from D-glucose 6-phosphate: step 2/2.</text>
</comment>
<evidence type="ECO:0000256" key="5">
    <source>
        <dbReference type="ARBA" id="ARBA00022671"/>
    </source>
</evidence>
<dbReference type="FunFam" id="3.40.190.80:FF:000002">
    <property type="entry name" value="Inositol-1-monophosphatase"/>
    <property type="match status" value="1"/>
</dbReference>
<dbReference type="OrthoDB" id="10254945at2759"/>
<dbReference type="PANTHER" id="PTHR20854">
    <property type="entry name" value="INOSITOL MONOPHOSPHATASE"/>
    <property type="match status" value="1"/>
</dbReference>
<comment type="caution">
    <text evidence="12">The sequence shown here is derived from an EMBL/GenBank/DDBJ whole genome shotgun (WGS) entry which is preliminary data.</text>
</comment>
<dbReference type="GO" id="GO:0008934">
    <property type="term" value="F:inositol monophosphate 1-phosphatase activity"/>
    <property type="evidence" value="ECO:0007669"/>
    <property type="project" value="InterPro"/>
</dbReference>
<evidence type="ECO:0000256" key="1">
    <source>
        <dbReference type="ARBA" id="ARBA00001033"/>
    </source>
</evidence>
<keyword evidence="13" id="KW-1185">Reference proteome</keyword>
<dbReference type="InterPro" id="IPR020583">
    <property type="entry name" value="Inositol_monoP_metal-BS"/>
</dbReference>
<feature type="binding site" evidence="9">
    <location>
        <position position="113"/>
    </location>
    <ligand>
        <name>Mg(2+)</name>
        <dbReference type="ChEBI" id="CHEBI:18420"/>
        <label>1</label>
        <note>catalytic</note>
    </ligand>
</feature>
<feature type="region of interest" description="Disordered" evidence="11">
    <location>
        <begin position="1"/>
        <end position="20"/>
    </location>
</feature>
<evidence type="ECO:0000256" key="11">
    <source>
        <dbReference type="SAM" id="MobiDB-lite"/>
    </source>
</evidence>
<evidence type="ECO:0000256" key="6">
    <source>
        <dbReference type="ARBA" id="ARBA00022723"/>
    </source>
</evidence>
<sequence length="305" mass="31948">MAAEGAASAGAAQAAPPTGPLQAAPELAPYLQVALDAAREAGAVIAAAWNAPKQVDTKAGDADLVTETDKKCEALILERISAAFPAHKFIGEEGSAVQGFTDELTHEPTWMVDPVDGTTNFVHRYPFSCVSIGLTINKQPVVGVVFNPILNELYHATRGGGAFLNGAPITASDTTELRRAVVGTEMGTRRDDGFMDACFDRIRTLGQAARSLRCSGSCALNLCSVAQGRLDAFFELGLGGCWDLCAGVLVLEEAGGRVIDPTGGPFNIMSRRVLGTNAHLAEQVATILAGCKYDPEEPPALPPLQ</sequence>
<dbReference type="Gene3D" id="3.40.190.80">
    <property type="match status" value="1"/>
</dbReference>
<feature type="binding site" evidence="9">
    <location>
        <position position="116"/>
    </location>
    <ligand>
        <name>Mg(2+)</name>
        <dbReference type="ChEBI" id="CHEBI:18420"/>
        <label>1</label>
        <note>catalytic</note>
    </ligand>
</feature>
<evidence type="ECO:0000256" key="9">
    <source>
        <dbReference type="PIRSR" id="PIRSR600760-2"/>
    </source>
</evidence>
<dbReference type="GO" id="GO:0046872">
    <property type="term" value="F:metal ion binding"/>
    <property type="evidence" value="ECO:0007669"/>
    <property type="project" value="UniProtKB-KW"/>
</dbReference>
<evidence type="ECO:0000256" key="4">
    <source>
        <dbReference type="ARBA" id="ARBA00009759"/>
    </source>
</evidence>
<dbReference type="STRING" id="554055.A0A2P6V4R2"/>
<dbReference type="UniPathway" id="UPA00823">
    <property type="reaction ID" value="UER00788"/>
</dbReference>
<feature type="binding site" evidence="9">
    <location>
        <position position="243"/>
    </location>
    <ligand>
        <name>Mg(2+)</name>
        <dbReference type="ChEBI" id="CHEBI:18420"/>
        <label>1</label>
        <note>catalytic</note>
    </ligand>
</feature>
<dbReference type="GO" id="GO:0007165">
    <property type="term" value="P:signal transduction"/>
    <property type="evidence" value="ECO:0007669"/>
    <property type="project" value="TreeGrafter"/>
</dbReference>
<dbReference type="EC" id="3.1.3.25" evidence="10"/>
<evidence type="ECO:0000313" key="13">
    <source>
        <dbReference type="Proteomes" id="UP000239649"/>
    </source>
</evidence>
<dbReference type="InterPro" id="IPR033942">
    <property type="entry name" value="IMPase"/>
</dbReference>
<comment type="cofactor">
    <cofactor evidence="2 9 10">
        <name>Mg(2+)</name>
        <dbReference type="ChEBI" id="CHEBI:18420"/>
    </cofactor>
</comment>